<evidence type="ECO:0000313" key="2">
    <source>
        <dbReference type="Proteomes" id="UP001241377"/>
    </source>
</evidence>
<sequence length="276" mass="30296">MLVLAISETRFKILAKSLDDSIGDAFDKTAKLLQIPWLPGLGPGPSLESYAAPHATNPQVQARVEALLEEMKPFKPSAKGQRAFSFAGLKTQVLKETQKRHPNLQLKGKLGPPEPLKRAVATRFQQAAVKQVEDKVRIVLDYLEKDPEGKKLLPDGEPRVRAVVASGGVASNQYLRSQLKRSLEERTPADPIPLVFPPVSPSISPNQCKHNHLTHIRSIDNAAMIAWAGILKLRRQGGVGDSFGGLLRPKWSMEALEELAKDEEAIPPPEVTIVKI</sequence>
<gene>
    <name evidence="1" type="ORF">QFC19_004768</name>
</gene>
<evidence type="ECO:0000313" key="1">
    <source>
        <dbReference type="EMBL" id="KAJ9102659.1"/>
    </source>
</evidence>
<keyword evidence="2" id="KW-1185">Reference proteome</keyword>
<dbReference type="Proteomes" id="UP001241377">
    <property type="component" value="Unassembled WGS sequence"/>
</dbReference>
<organism evidence="1 2">
    <name type="scientific">Naganishia cerealis</name>
    <dbReference type="NCBI Taxonomy" id="610337"/>
    <lineage>
        <taxon>Eukaryota</taxon>
        <taxon>Fungi</taxon>
        <taxon>Dikarya</taxon>
        <taxon>Basidiomycota</taxon>
        <taxon>Agaricomycotina</taxon>
        <taxon>Tremellomycetes</taxon>
        <taxon>Filobasidiales</taxon>
        <taxon>Filobasidiaceae</taxon>
        <taxon>Naganishia</taxon>
    </lineage>
</organism>
<accession>A0ACC2VUI6</accession>
<proteinExistence type="predicted"/>
<comment type="caution">
    <text evidence="1">The sequence shown here is derived from an EMBL/GenBank/DDBJ whole genome shotgun (WGS) entry which is preliminary data.</text>
</comment>
<protein>
    <submittedName>
        <fullName evidence="1">Uncharacterized protein</fullName>
    </submittedName>
</protein>
<reference evidence="1" key="1">
    <citation type="submission" date="2023-04" db="EMBL/GenBank/DDBJ databases">
        <title>Draft Genome sequencing of Naganishia species isolated from polar environments using Oxford Nanopore Technology.</title>
        <authorList>
            <person name="Leo P."/>
            <person name="Venkateswaran K."/>
        </authorList>
    </citation>
    <scope>NUCLEOTIDE SEQUENCE</scope>
    <source>
        <strain evidence="1">MNA-CCFEE 5261</strain>
    </source>
</reference>
<name>A0ACC2VUI6_9TREE</name>
<dbReference type="EMBL" id="JASBWR010000051">
    <property type="protein sequence ID" value="KAJ9102659.1"/>
    <property type="molecule type" value="Genomic_DNA"/>
</dbReference>